<dbReference type="PROSITE" id="PS50966">
    <property type="entry name" value="ZF_SWIM"/>
    <property type="match status" value="1"/>
</dbReference>
<dbReference type="OrthoDB" id="7593573at2"/>
<keyword evidence="1" id="KW-0479">Metal-binding</keyword>
<feature type="domain" description="SWIM-type" evidence="2">
    <location>
        <begin position="92"/>
        <end position="127"/>
    </location>
</feature>
<proteinExistence type="predicted"/>
<evidence type="ECO:0000256" key="1">
    <source>
        <dbReference type="PROSITE-ProRule" id="PRU00325"/>
    </source>
</evidence>
<name>A0A1M5DTB4_9FIRM</name>
<evidence type="ECO:0000313" key="3">
    <source>
        <dbReference type="EMBL" id="SHF70042.1"/>
    </source>
</evidence>
<evidence type="ECO:0000313" key="4">
    <source>
        <dbReference type="Proteomes" id="UP000184196"/>
    </source>
</evidence>
<keyword evidence="1" id="KW-0863">Zinc-finger</keyword>
<dbReference type="AlphaFoldDB" id="A0A1M5DTB4"/>
<evidence type="ECO:0000259" key="2">
    <source>
        <dbReference type="PROSITE" id="PS50966"/>
    </source>
</evidence>
<dbReference type="Pfam" id="PF04434">
    <property type="entry name" value="SWIM"/>
    <property type="match status" value="1"/>
</dbReference>
<keyword evidence="4" id="KW-1185">Reference proteome</keyword>
<dbReference type="RefSeq" id="WP_073167563.1">
    <property type="nucleotide sequence ID" value="NZ_FQUW01000055.1"/>
</dbReference>
<dbReference type="GO" id="GO:0008270">
    <property type="term" value="F:zinc ion binding"/>
    <property type="evidence" value="ECO:0007669"/>
    <property type="project" value="UniProtKB-KW"/>
</dbReference>
<reference evidence="4" key="1">
    <citation type="submission" date="2016-11" db="EMBL/GenBank/DDBJ databases">
        <authorList>
            <person name="Varghese N."/>
            <person name="Submissions S."/>
        </authorList>
    </citation>
    <scope>NUCLEOTIDE SEQUENCE [LARGE SCALE GENOMIC DNA]</scope>
    <source>
        <strain evidence="4">DSM 11792</strain>
    </source>
</reference>
<keyword evidence="1" id="KW-0862">Zinc</keyword>
<gene>
    <name evidence="3" type="ORF">SAMN02745218_02912</name>
</gene>
<dbReference type="EMBL" id="FQUW01000055">
    <property type="protein sequence ID" value="SHF70042.1"/>
    <property type="molecule type" value="Genomic_DNA"/>
</dbReference>
<organism evidence="3 4">
    <name type="scientific">Desulfofundulus australicus DSM 11792</name>
    <dbReference type="NCBI Taxonomy" id="1121425"/>
    <lineage>
        <taxon>Bacteria</taxon>
        <taxon>Bacillati</taxon>
        <taxon>Bacillota</taxon>
        <taxon>Clostridia</taxon>
        <taxon>Eubacteriales</taxon>
        <taxon>Peptococcaceae</taxon>
        <taxon>Desulfofundulus</taxon>
    </lineage>
</organism>
<dbReference type="Proteomes" id="UP000184196">
    <property type="component" value="Unassembled WGS sequence"/>
</dbReference>
<accession>A0A1M5DTB4</accession>
<dbReference type="InterPro" id="IPR007527">
    <property type="entry name" value="Znf_SWIM"/>
</dbReference>
<protein>
    <submittedName>
        <fullName evidence="3">Uncharacterized conserved protein, contains Zn finger domain</fullName>
    </submittedName>
</protein>
<sequence>MLIAVEKVVCSTIGNFYEFVQILKGSVAMTGRKSKTKKDNLPRLTESHIRDMADPQSFERGRNYYNDGAIIDPVRQGMELRGECSGSRYQPYRVRVRFSDKGIVEASCTCPRGGFCKHIVALLLAYVHEPESFRELAPLEEMLARLSKEELISLISEIIEREPSLMALVELSASAARGHVDAASCRRQALRVLRHEDPLLIEADLRGMLNMAERMAAKEDWLGAGTVCHALLSVLSSEYEDIQFMDEEGDIAVVAGDCAELLGECLAQGRPDARTRREWLQTLLEAELADIRLGGIDFASGAFDAILEHATEEEWAVLEERIREAMGESNDWKKEMLVRMLVSWREKHGRHEEAGDIIRELGTPEQRMLWLVRDGKPDEAVTIARQHCLDKPGLITRLAGELVEAGAREQAVTLLTELAEGADSHWSYVEWLAEYYRVHGDWGAALKWQRRVFLQNPRVKSFIDLEYISKKLGVWEQVRSEVLHTPEIEKKPHVLLEIALHEGDVARALELLPRVSGWGWRNYKEKVAGAAEKERPEDAIALYKELVEEAIGRRQRGAYREAAGYLCRIKTLCQRTGAQENWEDYFAALRRKYARFPALQEELDGAGL</sequence>